<gene>
    <name evidence="2" type="ORF">IAB90_05845</name>
</gene>
<dbReference type="Proteomes" id="UP000824179">
    <property type="component" value="Unassembled WGS sequence"/>
</dbReference>
<dbReference type="Gene3D" id="3.10.400.10">
    <property type="entry name" value="Sulfate adenylyltransferase"/>
    <property type="match status" value="1"/>
</dbReference>
<sequence>MTAQQMWEGYLSESKIADCGYEAWEFGASPDELASLVKRGIKRATSSAYDLYAKDSEPLPKVGEYSVILSSSGEAVCIIKTVKVEVVRYCDVTEDFAFKEGEGDRTLAYWRRVHEDFFTQELRAEGLEFSPEMKVVCEQFELVYPKQVAM</sequence>
<evidence type="ECO:0000313" key="2">
    <source>
        <dbReference type="EMBL" id="HIR39887.1"/>
    </source>
</evidence>
<organism evidence="2 3">
    <name type="scientific">Candidatus Coproplasma stercoripullorum</name>
    <dbReference type="NCBI Taxonomy" id="2840751"/>
    <lineage>
        <taxon>Bacteria</taxon>
        <taxon>Bacillati</taxon>
        <taxon>Bacillota</taxon>
        <taxon>Clostridia</taxon>
        <taxon>Eubacteriales</taxon>
        <taxon>Candidatus Coproplasma</taxon>
    </lineage>
</organism>
<dbReference type="InterPro" id="IPR015947">
    <property type="entry name" value="PUA-like_sf"/>
</dbReference>
<dbReference type="SMART" id="SM01022">
    <property type="entry name" value="ASCH"/>
    <property type="match status" value="1"/>
</dbReference>
<reference evidence="2" key="2">
    <citation type="journal article" date="2021" name="PeerJ">
        <title>Extensive microbial diversity within the chicken gut microbiome revealed by metagenomics and culture.</title>
        <authorList>
            <person name="Gilroy R."/>
            <person name="Ravi A."/>
            <person name="Getino M."/>
            <person name="Pursley I."/>
            <person name="Horton D.L."/>
            <person name="Alikhan N.F."/>
            <person name="Baker D."/>
            <person name="Gharbi K."/>
            <person name="Hall N."/>
            <person name="Watson M."/>
            <person name="Adriaenssens E.M."/>
            <person name="Foster-Nyarko E."/>
            <person name="Jarju S."/>
            <person name="Secka A."/>
            <person name="Antonio M."/>
            <person name="Oren A."/>
            <person name="Chaudhuri R.R."/>
            <person name="La Ragione R."/>
            <person name="Hildebrand F."/>
            <person name="Pallen M.J."/>
        </authorList>
    </citation>
    <scope>NUCLEOTIDE SEQUENCE</scope>
    <source>
        <strain evidence="2">ChiW25-3613</strain>
    </source>
</reference>
<dbReference type="Pfam" id="PF04266">
    <property type="entry name" value="ASCH"/>
    <property type="match status" value="1"/>
</dbReference>
<dbReference type="AlphaFoldDB" id="A0A9D1DB59"/>
<name>A0A9D1DB59_9FIRM</name>
<dbReference type="SUPFAM" id="SSF88697">
    <property type="entry name" value="PUA domain-like"/>
    <property type="match status" value="1"/>
</dbReference>
<evidence type="ECO:0000259" key="1">
    <source>
        <dbReference type="SMART" id="SM01022"/>
    </source>
</evidence>
<dbReference type="PANTHER" id="PTHR39203:SF1">
    <property type="entry name" value="CYTOPLASMIC PROTEIN"/>
    <property type="match status" value="1"/>
</dbReference>
<comment type="caution">
    <text evidence="2">The sequence shown here is derived from an EMBL/GenBank/DDBJ whole genome shotgun (WGS) entry which is preliminary data.</text>
</comment>
<feature type="domain" description="ASCH" evidence="1">
    <location>
        <begin position="24"/>
        <end position="144"/>
    </location>
</feature>
<evidence type="ECO:0000313" key="3">
    <source>
        <dbReference type="Proteomes" id="UP000824179"/>
    </source>
</evidence>
<protein>
    <submittedName>
        <fullName evidence="2">ASCH domain-containing protein</fullName>
    </submittedName>
</protein>
<dbReference type="PANTHER" id="PTHR39203">
    <property type="entry name" value="CYTOPLASMIC PROTEIN-RELATED"/>
    <property type="match status" value="1"/>
</dbReference>
<dbReference type="PIRSF" id="PIRSF021320">
    <property type="entry name" value="DUF984"/>
    <property type="match status" value="1"/>
</dbReference>
<dbReference type="InterPro" id="IPR009326">
    <property type="entry name" value="DUF984"/>
</dbReference>
<proteinExistence type="predicted"/>
<dbReference type="EMBL" id="DVHB01000098">
    <property type="protein sequence ID" value="HIR39887.1"/>
    <property type="molecule type" value="Genomic_DNA"/>
</dbReference>
<dbReference type="CDD" id="cd06553">
    <property type="entry name" value="ASCH_Ef3133_like"/>
    <property type="match status" value="1"/>
</dbReference>
<dbReference type="InterPro" id="IPR007374">
    <property type="entry name" value="ASCH_domain"/>
</dbReference>
<reference evidence="2" key="1">
    <citation type="submission" date="2020-10" db="EMBL/GenBank/DDBJ databases">
        <authorList>
            <person name="Gilroy R."/>
        </authorList>
    </citation>
    <scope>NUCLEOTIDE SEQUENCE</scope>
    <source>
        <strain evidence="2">ChiW25-3613</strain>
    </source>
</reference>
<accession>A0A9D1DB59</accession>